<keyword evidence="3" id="KW-1185">Reference proteome</keyword>
<dbReference type="Gene3D" id="3.30.450.40">
    <property type="match status" value="1"/>
</dbReference>
<dbReference type="EMBL" id="JAPWTK010000065">
    <property type="protein sequence ID" value="KAJ8952653.1"/>
    <property type="molecule type" value="Genomic_DNA"/>
</dbReference>
<evidence type="ECO:0000313" key="3">
    <source>
        <dbReference type="Proteomes" id="UP001162162"/>
    </source>
</evidence>
<dbReference type="Pfam" id="PF01590">
    <property type="entry name" value="GAF"/>
    <property type="match status" value="1"/>
</dbReference>
<accession>A0AAV8YN05</accession>
<dbReference type="InterPro" id="IPR029016">
    <property type="entry name" value="GAF-like_dom_sf"/>
</dbReference>
<sequence>MTQLDVLKTTTKAYVRSFEVLIHHPKKFIRARLIPTERHKVNWKIQKGTTVAAYVAYKKEYIMVDDILGDDRFPAGLGYEDEMIKSVLCVPVIEPDGQCYAVIELYREVTQPPFVKDDMKISIVVTGWAGAAIHQNSFRLALQKKTGAK</sequence>
<evidence type="ECO:0000259" key="1">
    <source>
        <dbReference type="Pfam" id="PF01590"/>
    </source>
</evidence>
<evidence type="ECO:0000313" key="2">
    <source>
        <dbReference type="EMBL" id="KAJ8952653.1"/>
    </source>
</evidence>
<dbReference type="Proteomes" id="UP001162162">
    <property type="component" value="Unassembled WGS sequence"/>
</dbReference>
<organism evidence="2 3">
    <name type="scientific">Aromia moschata</name>
    <dbReference type="NCBI Taxonomy" id="1265417"/>
    <lineage>
        <taxon>Eukaryota</taxon>
        <taxon>Metazoa</taxon>
        <taxon>Ecdysozoa</taxon>
        <taxon>Arthropoda</taxon>
        <taxon>Hexapoda</taxon>
        <taxon>Insecta</taxon>
        <taxon>Pterygota</taxon>
        <taxon>Neoptera</taxon>
        <taxon>Endopterygota</taxon>
        <taxon>Coleoptera</taxon>
        <taxon>Polyphaga</taxon>
        <taxon>Cucujiformia</taxon>
        <taxon>Chrysomeloidea</taxon>
        <taxon>Cerambycidae</taxon>
        <taxon>Cerambycinae</taxon>
        <taxon>Callichromatini</taxon>
        <taxon>Aromia</taxon>
    </lineage>
</organism>
<protein>
    <recommendedName>
        <fullName evidence="1">GAF domain-containing protein</fullName>
    </recommendedName>
</protein>
<gene>
    <name evidence="2" type="ORF">NQ318_020968</name>
</gene>
<dbReference type="InterPro" id="IPR003018">
    <property type="entry name" value="GAF"/>
</dbReference>
<dbReference type="SUPFAM" id="SSF55781">
    <property type="entry name" value="GAF domain-like"/>
    <property type="match status" value="1"/>
</dbReference>
<reference evidence="2" key="1">
    <citation type="journal article" date="2023" name="Insect Mol. Biol.">
        <title>Genome sequencing provides insights into the evolution of gene families encoding plant cell wall-degrading enzymes in longhorned beetles.</title>
        <authorList>
            <person name="Shin N.R."/>
            <person name="Okamura Y."/>
            <person name="Kirsch R."/>
            <person name="Pauchet Y."/>
        </authorList>
    </citation>
    <scope>NUCLEOTIDE SEQUENCE</scope>
    <source>
        <strain evidence="2">AMC_N1</strain>
    </source>
</reference>
<comment type="caution">
    <text evidence="2">The sequence shown here is derived from an EMBL/GenBank/DDBJ whole genome shotgun (WGS) entry which is preliminary data.</text>
</comment>
<feature type="domain" description="GAF" evidence="1">
    <location>
        <begin position="46"/>
        <end position="133"/>
    </location>
</feature>
<dbReference type="AlphaFoldDB" id="A0AAV8YN05"/>
<name>A0AAV8YN05_9CUCU</name>
<proteinExistence type="predicted"/>